<evidence type="ECO:0000256" key="9">
    <source>
        <dbReference type="ARBA" id="ARBA00041902"/>
    </source>
</evidence>
<keyword evidence="6" id="KW-0067">ATP-binding</keyword>
<keyword evidence="3" id="KW-0808">Transferase</keyword>
<dbReference type="PROSITE" id="PS50011">
    <property type="entry name" value="PROTEIN_KINASE_DOM"/>
    <property type="match status" value="1"/>
</dbReference>
<dbReference type="InterPro" id="IPR011009">
    <property type="entry name" value="Kinase-like_dom_sf"/>
</dbReference>
<dbReference type="GO" id="GO:0005634">
    <property type="term" value="C:nucleus"/>
    <property type="evidence" value="ECO:0007669"/>
    <property type="project" value="TreeGrafter"/>
</dbReference>
<keyword evidence="14" id="KW-1185">Reference proteome</keyword>
<evidence type="ECO:0000256" key="7">
    <source>
        <dbReference type="ARBA" id="ARBA00038543"/>
    </source>
</evidence>
<organism evidence="13 14">
    <name type="scientific">Triparma retinervis</name>
    <dbReference type="NCBI Taxonomy" id="2557542"/>
    <lineage>
        <taxon>Eukaryota</taxon>
        <taxon>Sar</taxon>
        <taxon>Stramenopiles</taxon>
        <taxon>Ochrophyta</taxon>
        <taxon>Bolidophyceae</taxon>
        <taxon>Parmales</taxon>
        <taxon>Triparmaceae</taxon>
        <taxon>Triparma</taxon>
    </lineage>
</organism>
<dbReference type="EMBL" id="BRXZ01000098">
    <property type="protein sequence ID" value="GMI05020.1"/>
    <property type="molecule type" value="Genomic_DNA"/>
</dbReference>
<feature type="region of interest" description="Disordered" evidence="11">
    <location>
        <begin position="1"/>
        <end position="48"/>
    </location>
</feature>
<keyword evidence="5" id="KW-0418">Kinase</keyword>
<dbReference type="FunFam" id="1.10.510.10:FF:000624">
    <property type="entry name" value="Mitogen-activated protein kinase"/>
    <property type="match status" value="1"/>
</dbReference>
<dbReference type="InterPro" id="IPR000719">
    <property type="entry name" value="Prot_kinase_dom"/>
</dbReference>
<evidence type="ECO:0000256" key="1">
    <source>
        <dbReference type="ARBA" id="ARBA00006485"/>
    </source>
</evidence>
<dbReference type="SUPFAM" id="SSF56112">
    <property type="entry name" value="Protein kinase-like (PK-like)"/>
    <property type="match status" value="1"/>
</dbReference>
<protein>
    <recommendedName>
        <fullName evidence="8">Cyclin-dependent kinase 2 homolog</fullName>
    </recommendedName>
    <alternativeName>
        <fullName evidence="9">Cell division control protein 2 homolog</fullName>
    </alternativeName>
    <alternativeName>
        <fullName evidence="10">cdc2-related kinase 2</fullName>
    </alternativeName>
</protein>
<accession>A0A9W7F6B3</accession>
<feature type="domain" description="Protein kinase" evidence="12">
    <location>
        <begin position="1"/>
        <end position="271"/>
    </location>
</feature>
<dbReference type="InterPro" id="IPR050108">
    <property type="entry name" value="CDK"/>
</dbReference>
<dbReference type="AlphaFoldDB" id="A0A9W7F6B3"/>
<evidence type="ECO:0000256" key="2">
    <source>
        <dbReference type="ARBA" id="ARBA00022527"/>
    </source>
</evidence>
<dbReference type="OrthoDB" id="1732493at2759"/>
<sequence length="291" mass="32071">MKRSRWSFDADEGKESKSKKDGGGNKGAVAGEKKTSGGGVATNNGGGIEPVARKHPLVTGCKGEEDWEGLTEVMTQGEVKGVLQQLCSAVSYMHSKFYFHRDLKTSNILVHKSGKVSICDFGLARKFDSPLRADYTQMVITLWYRPPELLLGETTYGPEVDMWSLGCIFAELLTLKVTFEGQGELDQLDKIFSLLGAPTEETWPGFSQLPHAKTLSFKGRTKSKLREEIPSNSFSGKTYLNATGFDLLTNMLSCDPKRRSTAKEALEHNWFTEAPVGTAVKWNFRSGGEGQ</sequence>
<dbReference type="PANTHER" id="PTHR24056">
    <property type="entry name" value="CELL DIVISION PROTEIN KINASE"/>
    <property type="match status" value="1"/>
</dbReference>
<evidence type="ECO:0000256" key="4">
    <source>
        <dbReference type="ARBA" id="ARBA00022741"/>
    </source>
</evidence>
<reference evidence="13" key="1">
    <citation type="submission" date="2022-07" db="EMBL/GenBank/DDBJ databases">
        <title>Genome analysis of Parmales, a sister group of diatoms, reveals the evolutionary specialization of diatoms from phago-mixotrophs to photoautotrophs.</title>
        <authorList>
            <person name="Ban H."/>
            <person name="Sato S."/>
            <person name="Yoshikawa S."/>
            <person name="Kazumasa Y."/>
            <person name="Nakamura Y."/>
            <person name="Ichinomiya M."/>
            <person name="Saitoh K."/>
            <person name="Sato N."/>
            <person name="Blanc-Mathieu R."/>
            <person name="Endo H."/>
            <person name="Kuwata A."/>
            <person name="Ogata H."/>
        </authorList>
    </citation>
    <scope>NUCLEOTIDE SEQUENCE</scope>
</reference>
<evidence type="ECO:0000256" key="8">
    <source>
        <dbReference type="ARBA" id="ARBA00039612"/>
    </source>
</evidence>
<dbReference type="Pfam" id="PF00069">
    <property type="entry name" value="Pkinase"/>
    <property type="match status" value="1"/>
</dbReference>
<evidence type="ECO:0000259" key="12">
    <source>
        <dbReference type="PROSITE" id="PS50011"/>
    </source>
</evidence>
<dbReference type="InterPro" id="IPR008271">
    <property type="entry name" value="Ser/Thr_kinase_AS"/>
</dbReference>
<name>A0A9W7F6B3_9STRA</name>
<feature type="compositionally biased region" description="Gly residues" evidence="11">
    <location>
        <begin position="36"/>
        <end position="48"/>
    </location>
</feature>
<feature type="compositionally biased region" description="Basic and acidic residues" evidence="11">
    <location>
        <begin position="1"/>
        <end position="23"/>
    </location>
</feature>
<keyword evidence="2" id="KW-0723">Serine/threonine-protein kinase</keyword>
<dbReference type="PROSITE" id="PS00108">
    <property type="entry name" value="PROTEIN_KINASE_ST"/>
    <property type="match status" value="1"/>
</dbReference>
<evidence type="ECO:0000313" key="14">
    <source>
        <dbReference type="Proteomes" id="UP001165082"/>
    </source>
</evidence>
<evidence type="ECO:0000313" key="13">
    <source>
        <dbReference type="EMBL" id="GMI05020.1"/>
    </source>
</evidence>
<evidence type="ECO:0000256" key="11">
    <source>
        <dbReference type="SAM" id="MobiDB-lite"/>
    </source>
</evidence>
<dbReference type="Proteomes" id="UP001165082">
    <property type="component" value="Unassembled WGS sequence"/>
</dbReference>
<gene>
    <name evidence="13" type="ORF">TrRE_jg13541</name>
</gene>
<evidence type="ECO:0000256" key="5">
    <source>
        <dbReference type="ARBA" id="ARBA00022777"/>
    </source>
</evidence>
<keyword evidence="4" id="KW-0547">Nucleotide-binding</keyword>
<comment type="caution">
    <text evidence="13">The sequence shown here is derived from an EMBL/GenBank/DDBJ whole genome shotgun (WGS) entry which is preliminary data.</text>
</comment>
<dbReference type="GO" id="GO:0007346">
    <property type="term" value="P:regulation of mitotic cell cycle"/>
    <property type="evidence" value="ECO:0007669"/>
    <property type="project" value="TreeGrafter"/>
</dbReference>
<dbReference type="SMART" id="SM00220">
    <property type="entry name" value="S_TKc"/>
    <property type="match status" value="1"/>
</dbReference>
<dbReference type="PANTHER" id="PTHR24056:SF107">
    <property type="entry name" value="CYCLIN-DEPENDENT KINASE 11A-RELATED"/>
    <property type="match status" value="1"/>
</dbReference>
<dbReference type="GO" id="GO:0005524">
    <property type="term" value="F:ATP binding"/>
    <property type="evidence" value="ECO:0007669"/>
    <property type="project" value="UniProtKB-KW"/>
</dbReference>
<comment type="similarity">
    <text evidence="1">Belongs to the protein kinase superfamily. CMGC Ser/Thr protein kinase family. CDC2/CDKX subfamily.</text>
</comment>
<comment type="subunit">
    <text evidence="7">May form a complex composed of at least the catalytic subunit CRK2 and a cyclin.</text>
</comment>
<dbReference type="GO" id="GO:0004674">
    <property type="term" value="F:protein serine/threonine kinase activity"/>
    <property type="evidence" value="ECO:0007669"/>
    <property type="project" value="UniProtKB-KW"/>
</dbReference>
<evidence type="ECO:0000256" key="6">
    <source>
        <dbReference type="ARBA" id="ARBA00022840"/>
    </source>
</evidence>
<dbReference type="Gene3D" id="1.10.510.10">
    <property type="entry name" value="Transferase(Phosphotransferase) domain 1"/>
    <property type="match status" value="1"/>
</dbReference>
<evidence type="ECO:0000256" key="10">
    <source>
        <dbReference type="ARBA" id="ARBA00042858"/>
    </source>
</evidence>
<proteinExistence type="inferred from homology"/>
<evidence type="ECO:0000256" key="3">
    <source>
        <dbReference type="ARBA" id="ARBA00022679"/>
    </source>
</evidence>